<dbReference type="InterPro" id="IPR029044">
    <property type="entry name" value="Nucleotide-diphossugar_trans"/>
</dbReference>
<accession>A0A383XPP4</accession>
<dbReference type="AlphaFoldDB" id="A0A383XPP4"/>
<reference evidence="2 3" key="1">
    <citation type="submission" date="2018-05" db="EMBL/GenBank/DDBJ databases">
        <title>Abyssibacter profundi OUC007T gen. nov., sp. nov, a marine bacterium isolated from seawater of the Mariana Trench.</title>
        <authorList>
            <person name="Zhou S."/>
        </authorList>
    </citation>
    <scope>NUCLEOTIDE SEQUENCE [LARGE SCALE GENOMIC DNA]</scope>
    <source>
        <strain evidence="2 3">OUC007</strain>
    </source>
</reference>
<dbReference type="CDD" id="cd00761">
    <property type="entry name" value="Glyco_tranf_GTA_type"/>
    <property type="match status" value="1"/>
</dbReference>
<sequence length="292" mass="32331">MSPQDLTLVIPTHNRCSALLHAVESVRTQQPAVAEVIVVCDHCDDGSSEALRALHHPTLRVIERQTGRPGASAARNAGVAAATTPWVMFLDDDDGLREGAIRAVTESMGRASDADWFWGARRWLNDNGEPIKIERSDDCRIDPAASSEIEHCAAAQAASSAGFGVRSSVLLDIGGFDDALRVSEDRDLVYRLLQRGHVGQRVGHCLVNHHVHSGERLSDTGDAELFNACEQRVIEKNREYLSQHPDVLAMHLHRVASKQRHGGDMAAARNTVRQILEVKPLDWKAWRRRLTW</sequence>
<protein>
    <recommendedName>
        <fullName evidence="1">Glycosyltransferase 2-like domain-containing protein</fullName>
    </recommendedName>
</protein>
<dbReference type="OrthoDB" id="9802649at2"/>
<dbReference type="SUPFAM" id="SSF53448">
    <property type="entry name" value="Nucleotide-diphospho-sugar transferases"/>
    <property type="match status" value="1"/>
</dbReference>
<dbReference type="EMBL" id="QEQK01000022">
    <property type="protein sequence ID" value="PWN54598.1"/>
    <property type="molecule type" value="Genomic_DNA"/>
</dbReference>
<evidence type="ECO:0000313" key="3">
    <source>
        <dbReference type="Proteomes" id="UP000251800"/>
    </source>
</evidence>
<dbReference type="InterPro" id="IPR001173">
    <property type="entry name" value="Glyco_trans_2-like"/>
</dbReference>
<evidence type="ECO:0000259" key="1">
    <source>
        <dbReference type="Pfam" id="PF00535"/>
    </source>
</evidence>
<organism evidence="2 3">
    <name type="scientific">Abyssibacter profundi</name>
    <dbReference type="NCBI Taxonomy" id="2182787"/>
    <lineage>
        <taxon>Bacteria</taxon>
        <taxon>Pseudomonadati</taxon>
        <taxon>Pseudomonadota</taxon>
        <taxon>Gammaproteobacteria</taxon>
        <taxon>Chromatiales</taxon>
        <taxon>Oceanococcaceae</taxon>
        <taxon>Abyssibacter</taxon>
    </lineage>
</organism>
<keyword evidence="3" id="KW-1185">Reference proteome</keyword>
<evidence type="ECO:0000313" key="2">
    <source>
        <dbReference type="EMBL" id="PWN54598.1"/>
    </source>
</evidence>
<dbReference type="Pfam" id="PF00535">
    <property type="entry name" value="Glycos_transf_2"/>
    <property type="match status" value="1"/>
</dbReference>
<gene>
    <name evidence="2" type="ORF">DEH80_16700</name>
</gene>
<dbReference type="InterPro" id="IPR050834">
    <property type="entry name" value="Glycosyltransf_2"/>
</dbReference>
<feature type="domain" description="Glycosyltransferase 2-like" evidence="1">
    <location>
        <begin position="8"/>
        <end position="110"/>
    </location>
</feature>
<name>A0A383XPP4_9GAMM</name>
<dbReference type="PANTHER" id="PTHR43685:SF2">
    <property type="entry name" value="GLYCOSYLTRANSFERASE 2-LIKE DOMAIN-CONTAINING PROTEIN"/>
    <property type="match status" value="1"/>
</dbReference>
<dbReference type="Gene3D" id="3.90.550.10">
    <property type="entry name" value="Spore Coat Polysaccharide Biosynthesis Protein SpsA, Chain A"/>
    <property type="match status" value="1"/>
</dbReference>
<dbReference type="Proteomes" id="UP000251800">
    <property type="component" value="Unassembled WGS sequence"/>
</dbReference>
<dbReference type="PANTHER" id="PTHR43685">
    <property type="entry name" value="GLYCOSYLTRANSFERASE"/>
    <property type="match status" value="1"/>
</dbReference>
<comment type="caution">
    <text evidence="2">The sequence shown here is derived from an EMBL/GenBank/DDBJ whole genome shotgun (WGS) entry which is preliminary data.</text>
</comment>
<proteinExistence type="predicted"/>